<evidence type="ECO:0000256" key="7">
    <source>
        <dbReference type="ARBA" id="ARBA00022679"/>
    </source>
</evidence>
<evidence type="ECO:0000259" key="15">
    <source>
        <dbReference type="PROSITE" id="PS51285"/>
    </source>
</evidence>
<dbReference type="CDD" id="cd05574">
    <property type="entry name" value="STKc_phototropin_like"/>
    <property type="match status" value="1"/>
</dbReference>
<evidence type="ECO:0000256" key="9">
    <source>
        <dbReference type="ARBA" id="ARBA00022777"/>
    </source>
</evidence>
<dbReference type="Gene3D" id="3.30.450.20">
    <property type="entry name" value="PAS domain"/>
    <property type="match status" value="2"/>
</dbReference>
<dbReference type="SUPFAM" id="SSF56112">
    <property type="entry name" value="Protein kinase-like (PK-like)"/>
    <property type="match status" value="1"/>
</dbReference>
<dbReference type="PROSITE" id="PS50112">
    <property type="entry name" value="PAS"/>
    <property type="match status" value="2"/>
</dbReference>
<feature type="domain" description="AGC-kinase C-terminal" evidence="15">
    <location>
        <begin position="708"/>
        <end position="738"/>
    </location>
</feature>
<feature type="domain" description="PAC" evidence="14">
    <location>
        <begin position="267"/>
        <end position="321"/>
    </location>
</feature>
<dbReference type="NCBIfam" id="TIGR00229">
    <property type="entry name" value="sensory_box"/>
    <property type="match status" value="2"/>
</dbReference>
<feature type="region of interest" description="Disordered" evidence="11">
    <location>
        <begin position="561"/>
        <end position="592"/>
    </location>
</feature>
<evidence type="ECO:0000256" key="3">
    <source>
        <dbReference type="ARBA" id="ARBA00012513"/>
    </source>
</evidence>
<dbReference type="Gene3D" id="3.30.200.20">
    <property type="entry name" value="Phosphorylase Kinase, domain 1"/>
    <property type="match status" value="1"/>
</dbReference>
<dbReference type="Pfam" id="PF13426">
    <property type="entry name" value="PAS_9"/>
    <property type="match status" value="2"/>
</dbReference>
<dbReference type="SMART" id="SM00091">
    <property type="entry name" value="PAS"/>
    <property type="match status" value="2"/>
</dbReference>
<feature type="domain" description="PAC" evidence="14">
    <location>
        <begin position="85"/>
        <end position="139"/>
    </location>
</feature>
<keyword evidence="5" id="KW-0675">Receptor</keyword>
<dbReference type="Gene3D" id="1.10.510.10">
    <property type="entry name" value="Transferase(Phosphotransferase) domain 1"/>
    <property type="match status" value="2"/>
</dbReference>
<evidence type="ECO:0000256" key="5">
    <source>
        <dbReference type="ARBA" id="ARBA00022543"/>
    </source>
</evidence>
<dbReference type="AlphaFoldDB" id="A0A126WVP6"/>
<evidence type="ECO:0000256" key="1">
    <source>
        <dbReference type="ARBA" id="ARBA00001917"/>
    </source>
</evidence>
<name>A0A126WVP6_9CHLO</name>
<organism evidence="16">
    <name type="scientific">Ochlochaete sp. BC-2016</name>
    <dbReference type="NCBI Taxonomy" id="1799604"/>
    <lineage>
        <taxon>Eukaryota</taxon>
        <taxon>Viridiplantae</taxon>
        <taxon>Chlorophyta</taxon>
        <taxon>core chlorophytes</taxon>
        <taxon>Ulvophyceae</taxon>
        <taxon>OUU clade</taxon>
        <taxon>Ulvales</taxon>
        <taxon>Ulvellaceae</taxon>
        <taxon>Ochlochaete</taxon>
    </lineage>
</organism>
<evidence type="ECO:0000259" key="12">
    <source>
        <dbReference type="PROSITE" id="PS50011"/>
    </source>
</evidence>
<dbReference type="PANTHER" id="PTHR45637">
    <property type="entry name" value="FLIPPASE KINASE 1-RELATED"/>
    <property type="match status" value="1"/>
</dbReference>
<evidence type="ECO:0000256" key="4">
    <source>
        <dbReference type="ARBA" id="ARBA00022527"/>
    </source>
</evidence>
<evidence type="ECO:0000256" key="11">
    <source>
        <dbReference type="SAM" id="MobiDB-lite"/>
    </source>
</evidence>
<dbReference type="SUPFAM" id="SSF55785">
    <property type="entry name" value="PYP-like sensor domain (PAS domain)"/>
    <property type="match status" value="2"/>
</dbReference>
<dbReference type="PROSITE" id="PS00108">
    <property type="entry name" value="PROTEIN_KINASE_ST"/>
    <property type="match status" value="1"/>
</dbReference>
<evidence type="ECO:0000256" key="6">
    <source>
        <dbReference type="ARBA" id="ARBA00022606"/>
    </source>
</evidence>
<keyword evidence="5" id="KW-0157">Chromophore</keyword>
<sequence>MASEGGTTLAAAPQLTHVLSSLRHTFAVADATLPDMPLVYASEGFYAMTGYTRDEVLGHNCRFLQGQATDLNEVAKIRKAIEQGKGTAVRLLNYRKDGTPFWNLLTVMPVYAADGSLSKFIGVQVDVTSRTEGYAYMDNSGVPLLVKYDDRLKQDVYNNEMVEEIASAVKSAEPTAPPEEKAVGTAPKAFPRVAIDLATTVERIQQAFVISDPNLPDCPIVFTSDAFLQMTGYSRYEVLGRNCRFLQGKQTDPRAIDEIRSAIRESTECTVRILNYRKDGSPFWNMFSLAPMSDIDGTVCFFIGVQVDVTAANQRADAKSNDVPTVDPNAEKLAPDAASNIKNAVVGMGGTNAAAGDPFAVIPTSELRMKPHSSMDRAWQALHKLQQQHGAISLKHFKRVQQLGSGDVGLVDLVRIQGSDELVAMKTVDKAEILERNKLHRLITEESILRCCDHPFLAMLYCTVQSEHFLHFVMEYCPGGELYKLLYAQAGNQFAEPDVVFYSSEILLALQYLHVLGCVYRDLKPENILIMSDGHVRLTDFDLCIMNADFQPEMVPVAVDGATPPTRGRQVKGRRSATPCAGGRNSPHSPPQLLVLSGEPQLRTNSFVGTEEYLSPEVIQGNSHGAAVDWWSLGILIYELIYGTTPFKGQRRSETFSNIVKNPVVFPEEPVVTPHCKDIITQLLVKDETKRLGAKLGAEEVKQHPFFKSIDWQLVRHQGTPPYVPRVKSIGADHVPAF</sequence>
<evidence type="ECO:0000259" key="13">
    <source>
        <dbReference type="PROSITE" id="PS50112"/>
    </source>
</evidence>
<dbReference type="Pfam" id="PF00069">
    <property type="entry name" value="Pkinase"/>
    <property type="match status" value="2"/>
</dbReference>
<dbReference type="SMART" id="SM00220">
    <property type="entry name" value="S_TKc"/>
    <property type="match status" value="1"/>
</dbReference>
<keyword evidence="6" id="KW-0716">Sensory transduction</keyword>
<keyword evidence="4" id="KW-0723">Serine/threonine-protein kinase</keyword>
<accession>A0A126WVP6</accession>
<dbReference type="InterPro" id="IPR000014">
    <property type="entry name" value="PAS"/>
</dbReference>
<protein>
    <recommendedName>
        <fullName evidence="3">non-specific serine/threonine protein kinase</fullName>
        <ecNumber evidence="3">2.7.11.1</ecNumber>
    </recommendedName>
</protein>
<dbReference type="EC" id="2.7.11.1" evidence="3"/>
<evidence type="ECO:0000256" key="2">
    <source>
        <dbReference type="ARBA" id="ARBA00009903"/>
    </source>
</evidence>
<dbReference type="GO" id="GO:0005524">
    <property type="term" value="F:ATP binding"/>
    <property type="evidence" value="ECO:0007669"/>
    <property type="project" value="UniProtKB-KW"/>
</dbReference>
<dbReference type="InterPro" id="IPR000961">
    <property type="entry name" value="AGC-kinase_C"/>
</dbReference>
<dbReference type="InterPro" id="IPR035965">
    <property type="entry name" value="PAS-like_dom_sf"/>
</dbReference>
<evidence type="ECO:0000256" key="10">
    <source>
        <dbReference type="ARBA" id="ARBA00022840"/>
    </source>
</evidence>
<dbReference type="GO" id="GO:0004674">
    <property type="term" value="F:protein serine/threonine kinase activity"/>
    <property type="evidence" value="ECO:0007669"/>
    <property type="project" value="UniProtKB-KW"/>
</dbReference>
<dbReference type="InterPro" id="IPR000719">
    <property type="entry name" value="Prot_kinase_dom"/>
</dbReference>
<dbReference type="EMBL" id="KU698548">
    <property type="protein sequence ID" value="AML76673.1"/>
    <property type="molecule type" value="mRNA"/>
</dbReference>
<keyword evidence="5" id="KW-0600">Photoreceptor protein</keyword>
<dbReference type="PROSITE" id="PS51285">
    <property type="entry name" value="AGC_KINASE_CTER"/>
    <property type="match status" value="1"/>
</dbReference>
<keyword evidence="10" id="KW-0067">ATP-binding</keyword>
<dbReference type="GO" id="GO:0009882">
    <property type="term" value="F:blue light photoreceptor activity"/>
    <property type="evidence" value="ECO:0007669"/>
    <property type="project" value="UniProtKB-ARBA"/>
</dbReference>
<dbReference type="InterPro" id="IPR008271">
    <property type="entry name" value="Ser/Thr_kinase_AS"/>
</dbReference>
<proteinExistence type="evidence at transcript level"/>
<reference evidence="16" key="1">
    <citation type="journal article" date="2016" name="Proc. Natl. Acad. Sci. U.S.A.">
        <title>Functional and topological diversity of LOV domain photoreceptors.</title>
        <authorList>
            <person name="Glantz S.T."/>
            <person name="Carpenter E.J."/>
            <person name="Melkonian M."/>
            <person name="Gardner K.H."/>
            <person name="Boyden E.S."/>
            <person name="Wong G.K."/>
            <person name="Chow B.Y."/>
        </authorList>
    </citation>
    <scope>NUCLEOTIDE SEQUENCE</scope>
    <source>
        <strain evidence="16">CQQP_2014488</strain>
    </source>
</reference>
<evidence type="ECO:0000313" key="16">
    <source>
        <dbReference type="EMBL" id="AML76673.1"/>
    </source>
</evidence>
<comment type="similarity">
    <text evidence="2">Belongs to the protein kinase superfamily. AGC Ser/Thr protein kinase family.</text>
</comment>
<dbReference type="PROSITE" id="PS50011">
    <property type="entry name" value="PROTEIN_KINASE_DOM"/>
    <property type="match status" value="1"/>
</dbReference>
<dbReference type="InterPro" id="IPR000700">
    <property type="entry name" value="PAS-assoc_C"/>
</dbReference>
<feature type="domain" description="PAS" evidence="13">
    <location>
        <begin position="11"/>
        <end position="84"/>
    </location>
</feature>
<dbReference type="InterPro" id="IPR011009">
    <property type="entry name" value="Kinase-like_dom_sf"/>
</dbReference>
<keyword evidence="8" id="KW-0547">Nucleotide-binding</keyword>
<feature type="domain" description="PAS" evidence="13">
    <location>
        <begin position="193"/>
        <end position="270"/>
    </location>
</feature>
<feature type="domain" description="Protein kinase" evidence="12">
    <location>
        <begin position="397"/>
        <end position="707"/>
    </location>
</feature>
<comment type="cofactor">
    <cofactor evidence="1">
        <name>FMN</name>
        <dbReference type="ChEBI" id="CHEBI:58210"/>
    </cofactor>
</comment>
<dbReference type="SMART" id="SM00086">
    <property type="entry name" value="PAC"/>
    <property type="match status" value="2"/>
</dbReference>
<keyword evidence="9" id="KW-0418">Kinase</keyword>
<dbReference type="CDD" id="cd00130">
    <property type="entry name" value="PAS"/>
    <property type="match status" value="2"/>
</dbReference>
<dbReference type="PROSITE" id="PS50113">
    <property type="entry name" value="PAC"/>
    <property type="match status" value="2"/>
</dbReference>
<evidence type="ECO:0000256" key="8">
    <source>
        <dbReference type="ARBA" id="ARBA00022741"/>
    </source>
</evidence>
<keyword evidence="7" id="KW-0808">Transferase</keyword>
<evidence type="ECO:0000259" key="14">
    <source>
        <dbReference type="PROSITE" id="PS50113"/>
    </source>
</evidence>
<dbReference type="InterPro" id="IPR001610">
    <property type="entry name" value="PAC"/>
</dbReference>